<reference evidence="2" key="1">
    <citation type="journal article" date="2012" name="PLoS ONE">
        <title>Gene sets for utilization of primary and secondary nutrition supplies in the distal gut of endangered iberian lynx.</title>
        <authorList>
            <person name="Alcaide M."/>
            <person name="Messina E."/>
            <person name="Richter M."/>
            <person name="Bargiela R."/>
            <person name="Peplies J."/>
            <person name="Huws S.A."/>
            <person name="Newbold C.J."/>
            <person name="Golyshin P.N."/>
            <person name="Simon M.A."/>
            <person name="Lopez G."/>
            <person name="Yakimov M.M."/>
            <person name="Ferrer M."/>
        </authorList>
    </citation>
    <scope>NUCLEOTIDE SEQUENCE</scope>
</reference>
<accession>J9GBA9</accession>
<dbReference type="EMBL" id="AMCI01003993">
    <property type="protein sequence ID" value="EJW99032.1"/>
    <property type="molecule type" value="Genomic_DNA"/>
</dbReference>
<gene>
    <name evidence="2" type="ORF">EVA_12860</name>
</gene>
<evidence type="ECO:0000256" key="1">
    <source>
        <dbReference type="SAM" id="MobiDB-lite"/>
    </source>
</evidence>
<name>J9GBA9_9ZZZZ</name>
<organism evidence="2">
    <name type="scientific">gut metagenome</name>
    <dbReference type="NCBI Taxonomy" id="749906"/>
    <lineage>
        <taxon>unclassified sequences</taxon>
        <taxon>metagenomes</taxon>
        <taxon>organismal metagenomes</taxon>
    </lineage>
</organism>
<feature type="region of interest" description="Disordered" evidence="1">
    <location>
        <begin position="1"/>
        <end position="42"/>
    </location>
</feature>
<feature type="compositionally biased region" description="Polar residues" evidence="1">
    <location>
        <begin position="15"/>
        <end position="24"/>
    </location>
</feature>
<feature type="compositionally biased region" description="Basic residues" evidence="1">
    <location>
        <begin position="32"/>
        <end position="42"/>
    </location>
</feature>
<proteinExistence type="predicted"/>
<protein>
    <submittedName>
        <fullName evidence="2">Uncharacterized protein</fullName>
    </submittedName>
</protein>
<sequence>MRLRSVSQRFGRRAPNSSDPSPDRQTPCRLWSPKRHLPRPRR</sequence>
<evidence type="ECO:0000313" key="2">
    <source>
        <dbReference type="EMBL" id="EJW99032.1"/>
    </source>
</evidence>
<comment type="caution">
    <text evidence="2">The sequence shown here is derived from an EMBL/GenBank/DDBJ whole genome shotgun (WGS) entry which is preliminary data.</text>
</comment>
<dbReference type="AlphaFoldDB" id="J9GBA9"/>